<dbReference type="Proteomes" id="UP000241890">
    <property type="component" value="Unassembled WGS sequence"/>
</dbReference>
<sequence length="815" mass="92895">MSSPRWHDGAGKVPPLNLGSVPLLPGFRTHRDVDRLKPWHGKPTMVCTERKERENVPETDIVAHVHGTYYAAPPSDASSNQAQDAAARFQTSQRLAHARPTTPKVNKRIPHGARTKWLVYDREVLRFFMFFQEDLPEVDEGHRIRRVTLLYHRSNDAIEMFEPKVENSGLQQGAFLAKTPISKLAGGRGKTHLELKDFVVGQTVSLFGRAYTITDCDPKTRRFFRDELSFEQPEAIPVPEDPVVTRSQALASKAAEAAADASAAAQLNHTKDLRQFLKWGNKALLFDVLWDDSHREGGDKRRFQLAVFLADLTIEIREVFKPNSGREGFSKFLSRAKVFNPLTKKPYTLEDFRCGQTLEINKRDFLLVSCDAYTHKFYKTRLGIDQVTVEIPEEVRVLPKMPLPPYNGYGTEEDSLQSFYHLVPRQISKNMARVYKYGDSCFHIRCCLVTQIPQELGRIFDLKFQLAERTMSLYEPVQRNSGIIGGQFLENGTYTNAATGKPFHEDDLGAALDVAMQKRRGELPASERGDVLEIMSRQYQVLSADDTTHQFFGIPSPLPPKKSSVDPAEHIFRMIVHQLLSRKLNIRAMFERADKDGSKSIAAHEFKDMLEDAGVQINPGDLAVVMSKFSSGAVIFYQDWCDALSQHWQPPPRESKSRVEELQMRLLEKFRHSKTNLRSLFRQCDKDSNGTLSFDEFQKLVNNFLLMDVSDTELAAIMRLYDTEQTGVIDYHSFCNTVYELDFSGDLDKDRHTVDLCDQELSNDEYLAIARQRAAVDKQTASGKGQQLQEQQQDQEQQQQQQQQEEGASQVYEDK</sequence>
<feature type="compositionally biased region" description="Low complexity" evidence="9">
    <location>
        <begin position="786"/>
        <end position="806"/>
    </location>
</feature>
<dbReference type="CDD" id="cd00051">
    <property type="entry name" value="EFh"/>
    <property type="match status" value="1"/>
</dbReference>
<accession>A0A2R5GVX3</accession>
<evidence type="ECO:0000256" key="3">
    <source>
        <dbReference type="ARBA" id="ARBA00022737"/>
    </source>
</evidence>
<feature type="domain" description="DM10" evidence="11">
    <location>
        <begin position="280"/>
        <end position="382"/>
    </location>
</feature>
<keyword evidence="7" id="KW-0206">Cytoskeleton</keyword>
<evidence type="ECO:0000256" key="5">
    <source>
        <dbReference type="ARBA" id="ARBA00022846"/>
    </source>
</evidence>
<keyword evidence="3" id="KW-0677">Repeat</keyword>
<dbReference type="PROSITE" id="PS50222">
    <property type="entry name" value="EF_HAND_2"/>
    <property type="match status" value="3"/>
</dbReference>
<dbReference type="Pfam" id="PF13499">
    <property type="entry name" value="EF-hand_7"/>
    <property type="match status" value="1"/>
</dbReference>
<protein>
    <submittedName>
        <fullName evidence="12">EF-hand domain-containing family member C2</fullName>
    </submittedName>
</protein>
<dbReference type="EMBL" id="BEYU01000196">
    <property type="protein sequence ID" value="GBG34479.1"/>
    <property type="molecule type" value="Genomic_DNA"/>
</dbReference>
<evidence type="ECO:0000256" key="8">
    <source>
        <dbReference type="ARBA" id="ARBA00023273"/>
    </source>
</evidence>
<dbReference type="SMART" id="SM00676">
    <property type="entry name" value="DM10"/>
    <property type="match status" value="2"/>
</dbReference>
<keyword evidence="8" id="KW-0966">Cell projection</keyword>
<proteinExistence type="predicted"/>
<comment type="subcellular location">
    <subcellularLocation>
        <location evidence="1">Cytoplasm</location>
        <location evidence="1">Cytoskeleton</location>
        <location evidence="1">Flagellum axoneme</location>
    </subcellularLocation>
</comment>
<keyword evidence="6" id="KW-0969">Cilium</keyword>
<feature type="domain" description="EF-hand" evidence="10">
    <location>
        <begin position="672"/>
        <end position="707"/>
    </location>
</feature>
<dbReference type="SMART" id="SM00054">
    <property type="entry name" value="EFh"/>
    <property type="match status" value="3"/>
</dbReference>
<evidence type="ECO:0000256" key="9">
    <source>
        <dbReference type="SAM" id="MobiDB-lite"/>
    </source>
</evidence>
<keyword evidence="13" id="KW-1185">Reference proteome</keyword>
<feature type="domain" description="EF-hand" evidence="10">
    <location>
        <begin position="581"/>
        <end position="616"/>
    </location>
</feature>
<dbReference type="SUPFAM" id="SSF47473">
    <property type="entry name" value="EF-hand"/>
    <property type="match status" value="1"/>
</dbReference>
<dbReference type="FunFam" id="2.30.29.170:FF:000004">
    <property type="entry name" value="EF-hand domain containing 2"/>
    <property type="match status" value="1"/>
</dbReference>
<organism evidence="12 13">
    <name type="scientific">Hondaea fermentalgiana</name>
    <dbReference type="NCBI Taxonomy" id="2315210"/>
    <lineage>
        <taxon>Eukaryota</taxon>
        <taxon>Sar</taxon>
        <taxon>Stramenopiles</taxon>
        <taxon>Bigyra</taxon>
        <taxon>Labyrinthulomycetes</taxon>
        <taxon>Thraustochytrida</taxon>
        <taxon>Thraustochytriidae</taxon>
        <taxon>Hondaea</taxon>
    </lineage>
</organism>
<dbReference type="InParanoid" id="A0A2R5GVX3"/>
<dbReference type="InterPro" id="IPR006602">
    <property type="entry name" value="DM10_dom"/>
</dbReference>
<keyword evidence="5" id="KW-0282">Flagellum</keyword>
<dbReference type="InterPro" id="IPR018247">
    <property type="entry name" value="EF_Hand_1_Ca_BS"/>
</dbReference>
<evidence type="ECO:0000256" key="4">
    <source>
        <dbReference type="ARBA" id="ARBA00022837"/>
    </source>
</evidence>
<dbReference type="Pfam" id="PF06565">
    <property type="entry name" value="DM10_dom"/>
    <property type="match status" value="3"/>
</dbReference>
<dbReference type="InterPro" id="IPR040193">
    <property type="entry name" value="EFHC1/EFHC2/EFHB"/>
</dbReference>
<dbReference type="InterPro" id="IPR002048">
    <property type="entry name" value="EF_hand_dom"/>
</dbReference>
<evidence type="ECO:0000313" key="12">
    <source>
        <dbReference type="EMBL" id="GBG34479.1"/>
    </source>
</evidence>
<evidence type="ECO:0000256" key="2">
    <source>
        <dbReference type="ARBA" id="ARBA00022490"/>
    </source>
</evidence>
<evidence type="ECO:0000256" key="6">
    <source>
        <dbReference type="ARBA" id="ARBA00023069"/>
    </source>
</evidence>
<dbReference type="Gene3D" id="2.30.29.170">
    <property type="match status" value="3"/>
</dbReference>
<dbReference type="InterPro" id="IPR011992">
    <property type="entry name" value="EF-hand-dom_pair"/>
</dbReference>
<comment type="caution">
    <text evidence="12">The sequence shown here is derived from an EMBL/GenBank/DDBJ whole genome shotgun (WGS) entry which is preliminary data.</text>
</comment>
<dbReference type="GO" id="GO:0005509">
    <property type="term" value="F:calcium ion binding"/>
    <property type="evidence" value="ECO:0007669"/>
    <property type="project" value="InterPro"/>
</dbReference>
<dbReference type="PANTHER" id="PTHR12086">
    <property type="entry name" value="EF-HAND DOMAIN C-TERMINAL CONTAINING PROTEIN"/>
    <property type="match status" value="1"/>
</dbReference>
<reference evidence="12 13" key="1">
    <citation type="submission" date="2017-12" db="EMBL/GenBank/DDBJ databases">
        <title>Sequencing, de novo assembly and annotation of complete genome of a new Thraustochytrid species, strain FCC1311.</title>
        <authorList>
            <person name="Sedici K."/>
            <person name="Godart F."/>
            <person name="Aiese Cigliano R."/>
            <person name="Sanseverino W."/>
            <person name="Barakat M."/>
            <person name="Ortet P."/>
            <person name="Marechal E."/>
            <person name="Cagnac O."/>
            <person name="Amato A."/>
        </authorList>
    </citation>
    <scope>NUCLEOTIDE SEQUENCE [LARGE SCALE GENOMIC DNA]</scope>
</reference>
<gene>
    <name evidence="12" type="ORF">FCC1311_107032</name>
</gene>
<feature type="region of interest" description="Disordered" evidence="9">
    <location>
        <begin position="778"/>
        <end position="815"/>
    </location>
</feature>
<evidence type="ECO:0000256" key="1">
    <source>
        <dbReference type="ARBA" id="ARBA00004611"/>
    </source>
</evidence>
<name>A0A2R5GVX3_9STRA</name>
<evidence type="ECO:0000259" key="11">
    <source>
        <dbReference type="PROSITE" id="PS51336"/>
    </source>
</evidence>
<dbReference type="PROSITE" id="PS00018">
    <property type="entry name" value="EF_HAND_1"/>
    <property type="match status" value="2"/>
</dbReference>
<feature type="domain" description="DM10" evidence="11">
    <location>
        <begin position="438"/>
        <end position="556"/>
    </location>
</feature>
<dbReference type="PROSITE" id="PS51336">
    <property type="entry name" value="DM10"/>
    <property type="match status" value="3"/>
</dbReference>
<evidence type="ECO:0000313" key="13">
    <source>
        <dbReference type="Proteomes" id="UP000241890"/>
    </source>
</evidence>
<keyword evidence="4" id="KW-0106">Calcium</keyword>
<dbReference type="AlphaFoldDB" id="A0A2R5GVX3"/>
<feature type="domain" description="EF-hand" evidence="10">
    <location>
        <begin position="709"/>
        <end position="744"/>
    </location>
</feature>
<dbReference type="OrthoDB" id="10255210at2759"/>
<evidence type="ECO:0000259" key="10">
    <source>
        <dbReference type="PROSITE" id="PS50222"/>
    </source>
</evidence>
<evidence type="ECO:0000256" key="7">
    <source>
        <dbReference type="ARBA" id="ARBA00023212"/>
    </source>
</evidence>
<dbReference type="Gene3D" id="1.10.238.10">
    <property type="entry name" value="EF-hand"/>
    <property type="match status" value="2"/>
</dbReference>
<keyword evidence="2" id="KW-0963">Cytoplasm</keyword>
<feature type="domain" description="DM10" evidence="11">
    <location>
        <begin position="121"/>
        <end position="228"/>
    </location>
</feature>